<evidence type="ECO:0000256" key="1">
    <source>
        <dbReference type="ARBA" id="ARBA00004167"/>
    </source>
</evidence>
<keyword evidence="11" id="KW-0325">Glycoprotein</keyword>
<evidence type="ECO:0000256" key="6">
    <source>
        <dbReference type="ARBA" id="ARBA00022729"/>
    </source>
</evidence>
<feature type="domain" description="Cadherin" evidence="17">
    <location>
        <begin position="4832"/>
        <end position="4938"/>
    </location>
</feature>
<dbReference type="PROSITE" id="PS00232">
    <property type="entry name" value="CADHERIN_1"/>
    <property type="match status" value="2"/>
</dbReference>
<organism evidence="20 21">
    <name type="scientific">Clytia hemisphaerica</name>
    <dbReference type="NCBI Taxonomy" id="252671"/>
    <lineage>
        <taxon>Eukaryota</taxon>
        <taxon>Metazoa</taxon>
        <taxon>Cnidaria</taxon>
        <taxon>Hydrozoa</taxon>
        <taxon>Hydroidolina</taxon>
        <taxon>Leptothecata</taxon>
        <taxon>Obeliida</taxon>
        <taxon>Clytiidae</taxon>
        <taxon>Clytia</taxon>
    </lineage>
</organism>
<feature type="domain" description="Cadherin" evidence="17">
    <location>
        <begin position="4940"/>
        <end position="5052"/>
    </location>
</feature>
<dbReference type="SMART" id="SM00112">
    <property type="entry name" value="CA"/>
    <property type="match status" value="5"/>
</dbReference>
<evidence type="ECO:0000256" key="8">
    <source>
        <dbReference type="ARBA" id="ARBA00022837"/>
    </source>
</evidence>
<evidence type="ECO:0000313" key="21">
    <source>
        <dbReference type="Proteomes" id="UP000594262"/>
    </source>
</evidence>
<dbReference type="InterPro" id="IPR011050">
    <property type="entry name" value="Pectin_lyase_fold/virulence"/>
</dbReference>
<evidence type="ECO:0000256" key="4">
    <source>
        <dbReference type="ARBA" id="ARBA00022475"/>
    </source>
</evidence>
<dbReference type="InterPro" id="IPR002909">
    <property type="entry name" value="IPT_dom"/>
</dbReference>
<feature type="domain" description="PA14" evidence="19">
    <location>
        <begin position="333"/>
        <end position="500"/>
    </location>
</feature>
<dbReference type="InterPro" id="IPR052387">
    <property type="entry name" value="Fibrocystin"/>
</dbReference>
<evidence type="ECO:0000256" key="5">
    <source>
        <dbReference type="ARBA" id="ARBA00022692"/>
    </source>
</evidence>
<feature type="domain" description="G8" evidence="18">
    <location>
        <begin position="3080"/>
        <end position="3209"/>
    </location>
</feature>
<dbReference type="FunFam" id="2.60.40.60:FF:000015">
    <property type="entry name" value="FAT atypical cadherin 1"/>
    <property type="match status" value="1"/>
</dbReference>
<accession>A0A7M5X5W9</accession>
<feature type="compositionally biased region" description="Polar residues" evidence="14">
    <location>
        <begin position="5734"/>
        <end position="5760"/>
    </location>
</feature>
<evidence type="ECO:0000256" key="2">
    <source>
        <dbReference type="ARBA" id="ARBA00004236"/>
    </source>
</evidence>
<keyword evidence="7" id="KW-0677">Repeat</keyword>
<dbReference type="RefSeq" id="XP_066910590.1">
    <property type="nucleotide sequence ID" value="XM_067054489.1"/>
</dbReference>
<dbReference type="EnsemblMetazoa" id="CLYHEMT017917.1">
    <property type="protein sequence ID" value="CLYHEMP017917.1"/>
    <property type="gene ID" value="CLYHEMG017917"/>
</dbReference>
<evidence type="ECO:0000256" key="13">
    <source>
        <dbReference type="PROSITE-ProRule" id="PRU00043"/>
    </source>
</evidence>
<dbReference type="Gene3D" id="2.160.20.10">
    <property type="entry name" value="Single-stranded right-handed beta-helix, Pectin lyase-like"/>
    <property type="match status" value="1"/>
</dbReference>
<evidence type="ECO:0000256" key="11">
    <source>
        <dbReference type="ARBA" id="ARBA00023180"/>
    </source>
</evidence>
<dbReference type="CDD" id="cd00603">
    <property type="entry name" value="IPT_PCSR"/>
    <property type="match status" value="8"/>
</dbReference>
<dbReference type="SUPFAM" id="SSF51126">
    <property type="entry name" value="Pectin lyase-like"/>
    <property type="match status" value="2"/>
</dbReference>
<dbReference type="InterPro" id="IPR055401">
    <property type="entry name" value="CEMIP_beta-hel_dom"/>
</dbReference>
<dbReference type="FunFam" id="2.60.40.60:FF:000020">
    <property type="entry name" value="Dachsous cadherin-related 1b"/>
    <property type="match status" value="1"/>
</dbReference>
<dbReference type="SUPFAM" id="SSF49313">
    <property type="entry name" value="Cadherin-like"/>
    <property type="match status" value="5"/>
</dbReference>
<evidence type="ECO:0000256" key="3">
    <source>
        <dbReference type="ARBA" id="ARBA00004316"/>
    </source>
</evidence>
<evidence type="ECO:0000256" key="15">
    <source>
        <dbReference type="SAM" id="Phobius"/>
    </source>
</evidence>
<dbReference type="OrthoDB" id="5956818at2759"/>
<evidence type="ECO:0000256" key="16">
    <source>
        <dbReference type="SAM" id="SignalP"/>
    </source>
</evidence>
<dbReference type="Gene3D" id="2.60.40.10">
    <property type="entry name" value="Immunoglobulins"/>
    <property type="match status" value="10"/>
</dbReference>
<dbReference type="InterPro" id="IPR014756">
    <property type="entry name" value="Ig_E-set"/>
</dbReference>
<dbReference type="Proteomes" id="UP000594262">
    <property type="component" value="Unplaced"/>
</dbReference>
<dbReference type="Pfam" id="PF10162">
    <property type="entry name" value="G8"/>
    <property type="match status" value="2"/>
</dbReference>
<comment type="subcellular location">
    <subcellularLocation>
        <location evidence="2">Cell membrane</location>
    </subcellularLocation>
    <subcellularLocation>
        <location evidence="3">Cell projection</location>
    </subcellularLocation>
    <subcellularLocation>
        <location evidence="1">Membrane</location>
        <topology evidence="1">Single-pass membrane protein</topology>
    </subcellularLocation>
</comment>
<dbReference type="GO" id="GO:0005886">
    <property type="term" value="C:plasma membrane"/>
    <property type="evidence" value="ECO:0007669"/>
    <property type="project" value="UniProtKB-SubCell"/>
</dbReference>
<keyword evidence="5 15" id="KW-0812">Transmembrane</keyword>
<proteinExistence type="predicted"/>
<feature type="transmembrane region" description="Helical" evidence="15">
    <location>
        <begin position="5637"/>
        <end position="5662"/>
    </location>
</feature>
<dbReference type="Pfam" id="PF01833">
    <property type="entry name" value="TIG"/>
    <property type="match status" value="10"/>
</dbReference>
<keyword evidence="8 13" id="KW-0106">Calcium</keyword>
<evidence type="ECO:0008006" key="22">
    <source>
        <dbReference type="Google" id="ProtNLM"/>
    </source>
</evidence>
<sequence length="5950" mass="659261">MVALKIAKPSVVFFFLLYAVLEVDCTLPKVTRVKSGNVGSLAGGTMLILEGVGFSEDMYTTGKGNEVYFEHKISKEVLTCKLVMTDSNEKRIACETPPEPSSRDGDYHIKVKVDGESIYCTQTFHYRNNQTPFIRKITSQSGFPGETMRIEGRFLSKQISRIDGGKEGDGETFVADAREINKFFVGTSIGNAFDETNEIIGMQFDSNNYHTEGWVKIQAELKIPGSFNVSFITSLNAGRSRRLQSSLFVDATDEIYNYQTYALVHSIKPNKGSMEGGTTLEIHGEFFGTPSITKNVWIKVAGIKCEVIQHTREMIKCITGKADQNLLNGDLFAGGRGYFQEAWPNHRNYDVKTVRTRYNSTYPIKSLKTTEYALQDYNNYDKYEVKLSYASARYEGFLRPPYSGMFRLMINCDDQGEFFISQGSQNRSRDNMTLVAFSYSHTNRNFWYRASQQSEPMYLDRNKEYFYQAYVADGGGSLYFQLGLFGEKTQHPNSRVNKARDEKQQIFIKSYHRPNVQILNMTNASLHTKFNISMDGKKSSQEISRNSTTKEIEKVFYDLFSTSCEYQPIPESAIFYHESYETSKHKDHTEYGWRTTNKRAACGRYSLKMHDNNNIAFLATRTARPDTGRINNWYLVNTYNWICFSYIGPIEKLELQVNYQTGENHESRRTDTRVYTLAKKDGNWQCFDLKQMFEADAYLRDTKKMNWQGDVTIRYLKFRKYAGATDPIYLDEFWITSEPPIPMKKTPAPGKYWIHKYDVIKDDTSIKVDIYPSECGLDVPRIRIDNWNSNFDGESKAHCDKNVTCSEAIETRNCTMNVTCLDKSTCETETRLTCYNITKTHNCTAQNLICLNQTVESRNCTGQNTTCFNQTVSKQNCTVQNMTCLDQSVTQQCVYENITTCSKMSEAKNCSNLNHTCFYNVTITTCRNETDPNCPELMEPNTVIYSDGQLGSIDIQQQQYPSPPVTGTFVLKYTGENGEEHFSRRIKPDVSEEEMREHVELAFHHITGHVKVVRKGTCSGYSWDITFYTVGGNKQQLEIINSTLAGLEMEKGVKTIQDGGMLFGPLTGEFLQTAETKPQVVVSINDIVSVCKGDCSFEYSDALTPTISSITPKTGKGGEASQEVTISCTGCLAGADKNDVTIGGVKCMITTATETEIKCRPGTSPAGNKPVVVNVHGKGKAKTSNGEPILFNYELEVSSMEPKSGAAAGAQITVKGNFDKEENITATFTKVTSSTSRKRRNADDVYVLAVRRVDEGQLMVTTNSMPDAEYQLTITNGDHTYTTTEKFTADSSQNVAITSITPDTGLPVYGGVDIVIKGSNLKDDMKETEVHIIDPFGPRCEIQSLTQDEIRCTLPRITIIGKVTVLVHVKDKGTSLSSITTELSVTTMDINSGSLAGGSRIKITGSGFGTNPEKVSVMFGDIPATNIFSTSDSEIVIESPSLAKTTAIDNNGRHREFGLGYAWSENLIEIQAGDEMKWSWTSNPLSPNKIGIYLTQSSDALEFLEKDMICAQVKSGDCTHRFDVPGTYYFTSGIVAQKDDFKLAFGGKIEVYAKEDRMVDVTVKIDGVTAPSSDSLSFEFLSQKTPTINSLKMDHEVDEIRGVVQNTITIEGSHFSGSNTENLIKFGGFDCIAEQSTETMVTCKMDTSQKPSMNTWLKVSMSVTGKGKAFVNIIDSYKSAVIFQQSLTSIEPAVGSFGGGTLVKIHGFGLDVGTLKSNLMDILTNEEHPVTIISQSYTEMNIITPELDFSDDLEKHLRVKDSAYNAWDQSLGNMADTKFTYKKDLTTILTNVSPKEYDTTGSIMTITLAGAPIGSTKDDFKVKVGGKEAKVTDYSSPDLKAEIPALVEGKQQVVVSVGVLGHAYLNKTLTNGTVIVQGKIDSVSPSSGSIHGNQAIVVRGNGFVPENTKVKVGNNFAECSSISEVQIDCVTPSGSASDQTVSVLVGAKSYPGSVKYTYDQAKSPTITSISPTKGVGGDTLTLDGSNFEGVKADYDIQVGSANCDVQTMTKTQIICILSPHQGGTVNLKMHLKGYGNANSDKSFVYNLDVNDPGTFQSGLGGGLTISLDGRGFSSSTVVTICGENAEIKGAPTEQKLEFVSPLYEQYEGVSSDVPCDIKIQQGGETKELTGAYTYKPSLTTKITEIVPNRSGTGGGVDIRITGQNFQTTATASVLIAGVPCQIQPPITTTEIKCKTGESNKTAMGIDLELSFEGFGRSIPSEKKFDYIDLWSSKWSWGGNDPPKEDDMVVIEEGQTMLLDTDTPVLSMLLIKGGHLIFDRKDIHLQSKHILIVNNGSLQVGTEEQPFEHKAEITLHGHVRSTELPVYGAKSLSLRTGYLGLHGKHILNTWTRLSKTADVGATQMEVTLPVLDWEVGYEIVIASTSKSMRENEVLIITAVEDNGKTIKFDPPLKYKHIALTQTIAGRTIETAAEIGLLSRNVVVKGSVHDEWNGEIKACPKEFDPDQFATQTCFEGRYGDERGSDQFGVQIMIHSDKKDQGLAVAHFNHVEITHAGQAFRLGRYPIHFHMEGDVHGSYVKGCAIHRSFNRAVTMHGVHNLVVERNVIYDILGNAYFMEDGIETGNVVRYNLAIFVKPSSSTLNVDITPAAYWVTNANNTVSHNAAAGGSHFGYWYQMFKHPEGPNFDRNICPRNVPMLEFKNNTAHSFGRYGLWVFPIYHPMKGGSCNSREHEPAHFHSLTTWNSMRGAECTECGSVRFVDFIALDNDVAGIEYIQANSQDSPWGGAMVKDSLIVGHSELRDIGSYDVRTSDQANCTQAGIWLPFSTRLTVSNVTLKNFDEDSCVTFKTCAHCKPNDGGAIIRMNKLDFDNSPNRVSFPFQHASALMDEDGSLTGHTGGNILPTMKTLDPAKCTDDAASSFGGVKGVKCTGGKYAKVNFNNVHPKSINEKDAFFENSHGKDEVFFRMKAKSFPNGWTALVPINDVYTFSFKNSTQFVNITYDLQANELGPDDYLLLKHEFKNLPDHFKTVSNGQKENLENLPAVGSNKHGDWFFDEQGMSMTYLVSGKGSSPLKPTPRNIKMHTYRCFFEKCVVPTPPPPPKGRPIDAKQWSQAESWAGAPAGYGGSDGRIPQENDNVMILPTWWMVFDIEQPVILDRLYVYGVLDFGNQTYDQVLKANTILISGLSGQLIVGFPDQPVISNVIISLTGNHDSKDMPLTKDLNLGAKALGVFGLLQMYGKKHDVHWTRLEQSLAVGGTQISVEDAVDWEIGDEIIITTSSFVPEEAEKFTLTDISDDGMTLTLNRGATYKHTAFQQKINNYEVKMSAKVGLLSRNIRIEGANHPARSLEDQSFGCRVLVGKYAGDEGVPYRGKAQLNEVQFSNCGQYGWTESYDPRFSLSFLNLGDIAHGNESFVDGCSFNDGYNVAVGVYGTNNLTVENNVIYHTVGQGIDLEGTGNKLLNNLVIRSVAESTYKVDKKYPHDLTWPGAIQTINAKDLTMIGNVVAGSEKLGFYFAGTDCDDENAHLKVRDNEVHATLHGVHFKKSTKHCWKAEHFLIWKNLDYGIFTWPDKSIVVSNTILADNRVSLALHVARPHALSHDTRDNTITVRNSLIIGQSSNFDCVTDQKIPFHASQYMDRRLPRPNKAEMIGIKSSIFSSTPSTGPKMSWEDPMSYPAIKGLTRFDGVTISDFGPTGCNNGAHNYFWMTSPKYGDIFHPMEMEKTVLNNVAEKSKIFHHPMTARWINPADCVDMDCDARRKMIITDLDGSFFGEAMTTLLSRSEFGWDAAPVWGIGNFRIPRTMLTRPDGSRIDANTKYPNKGIIRGTEQGSKCTFIDDWNMYKCQQMFYKMFVIESLDKDTETRRLSPIGIASNGYIDLINGPQDHGWCHGYTCQERVSMFQTVISTNQHYEVHMTSYNPHKTRFMMLNANEEEKIRVEIFYPKSQRLDVYKQGVYIAPTNAFFEDGKMKFHSKNTGQSFIPEMHEKFSGANFFDLDTKLLYVVIGGSEAIDVRMVPVVQLRIGTTQSSVNIDDFFKEQIVNNLAALLGITKDRIRFVDVVASKDGSLRKRRNADDITYIELEISEPAKVNGTAEATNSTSANSTESSVEELQQITSEVVEKSQTGELASSLNLTLDVISVTEPEPEPVALPKATNETDQIVNGTNTTMTFFERQQLKEEEEETKATATEYYIPKTLVMSTEPSSQSNETIPFPDQPELRLYDVLGRWVQNVGTKKLPWMVTASLVKGDGSDPEARLEGVLTVPFVNGTANFSDLAITHNGTYQILYNVTYPETVSFAVTHGPYVIKERHLGYRFTYNLTNVYDSLPIMPHPSVEIFDKANGEIVSTGWKNREWILSAELVASNTAGIYGDSQAFIHNGTGSLQNMSIDTSGTYELIFRVHTEPASSYDHRHLTSSFDVKERQFYVTLAQQIGDCNDTVICGQQPSIEIRSVIPDAVAVNLNTKGRRWFVNASLCQPSPTNPLLGNKHLEISLVGSATFTDLKFDYVGQNQEICFEVYVQPTSNKHTNLTAKTDLFDIMKRQMYLAIHTAPDNANETIVFGQQPIIEVMDLGTEKPASPLREVWDITVSIATNPNSGTLDGTKTASVVGTQASFTDLKISNYGVGYVLKFASNHGQEVSSSSFNVRYTNDHRPLFHPQSIATFNVSENATLSTVIHTLNATDLDIGLAGTVNYSLVDPSQTFNVSQTNGDIYLIKALDRETVDRYQITVSAVDGAPHPFELKSTATVTILISDVNDNAPRFTASSPLATDVLETALLGDVAVTLETTDADIGVNGEITYLVVNSNDTEGFFRLDTTTGKIHVNKSLDLDQTEDEEPSFTYTIKAQDKGDVIKHSTTIDVIFTVRRVNEFAPVITTAGDSLTFDENLPIGTVLKKITATDADSGPDGQITFTITNGNQNGIFTITQDGNLTVAGPLDRETTPGFILTIRAQDQPQSGSLLTSNELNMAISLRDLNDNAPVFNQKAPCTIYVSDDAPLSSQVTKIDATDLDTGVNQQIEYSLTSQSDLSYFNEYFTYSQTTSDIFVQKSLDLNQQNLTTKQIEFNISATDKGAPPLSTSISCSLVIQGENKHAPELLHKQEMIVQIAADSTAGKEVLKVNATDKDYGPNGKILYTISSGNEDGVFAISSSTGQISLTKTPTKAFYLIKVNVSDSGSMVKRKVVSFELYAYFLGETLSTAGQVNVGDKLSSPALSIVKGSDLAVPVYVQVGLEPLEAFDITITFPTNDLLLVAHQSTFTHVQNTSSNIRLIGRVSLTEHPIGIIKITELTFRGLATKANLVLTVSAQSIHDQFGNDIPESSSTSCNKHVFGDVTQDCKFTIADFAFCQSYIRQKLNGFESPKASKFISMTTKQTGLLDADKNTLPTLDDCDYMYGVLIGDSAPFNEVLIRIPDHEDTQGSCKLSATVSVDSSISFDADVSKVFIILTYNYASFMQNSHARTKWFNATFNQTNNDFMQMSGSSTTYQFETSIEYLPTTLGLTLGLISRNSITGEMIFTTMFRKNTQSEIKTLTTPDNGPLVSLSKTFEPQQSVTLEETTARCLNPLKIITLKLSFDNDYKTLVENNEQTFKQWFIGFYEDRENQNGRQVTVTNVRVSEGSIIVEFDVEHLQSDQEKLLGDLETDIKDGTLAAHYNSTLLIPKKTLEVNGQEQITKNEEDDSTWIYMVIIVVCCLVFVLVVLVICLAYYKNKKRNKIMTDRTDYEMTEKQTSFDNTQIVIEEEVGGKFEKSSSSSDFELVALTPLEVAASQSTAIDDLHPQSATGSRPRTAERPSSSNFLFQARPQSSKVSQEILDDGGAVSHIRLPRDYDETEALSPPGVVFQESRANSAMSFIDDPDSGNLNYRILEVKRQHPTNANILEYMGVVRVNMTGNLQEARDRFVNNESCFVGKHRFIFMNSDLKFVHPKNEESTVVKDIFPSTVLVKILGPKEEGFSLFCPCGETATMRCPECNRRGYCSTNCVRKDKQKHQSQCYPM</sequence>
<keyword evidence="6 16" id="KW-0732">Signal</keyword>
<dbReference type="Gene3D" id="2.60.40.60">
    <property type="entry name" value="Cadherins"/>
    <property type="match status" value="5"/>
</dbReference>
<dbReference type="PROSITE" id="PS50268">
    <property type="entry name" value="CADHERIN_2"/>
    <property type="match status" value="5"/>
</dbReference>
<keyword evidence="9 15" id="KW-1133">Transmembrane helix</keyword>
<dbReference type="InterPro" id="IPR037524">
    <property type="entry name" value="PA14/GLEYA"/>
</dbReference>
<dbReference type="InterPro" id="IPR012334">
    <property type="entry name" value="Pectin_lyas_fold"/>
</dbReference>
<feature type="region of interest" description="Disordered" evidence="14">
    <location>
        <begin position="5726"/>
        <end position="5760"/>
    </location>
</feature>
<dbReference type="InterPro" id="IPR015919">
    <property type="entry name" value="Cadherin-like_sf"/>
</dbReference>
<keyword evidence="10 15" id="KW-0472">Membrane</keyword>
<dbReference type="GeneID" id="136797907"/>
<dbReference type="CDD" id="cd11304">
    <property type="entry name" value="Cadherin_repeat"/>
    <property type="match status" value="5"/>
</dbReference>
<feature type="signal peptide" evidence="16">
    <location>
        <begin position="1"/>
        <end position="25"/>
    </location>
</feature>
<dbReference type="Pfam" id="PF00028">
    <property type="entry name" value="Cadherin"/>
    <property type="match status" value="5"/>
</dbReference>
<feature type="domain" description="Cadherin" evidence="17">
    <location>
        <begin position="5054"/>
        <end position="5182"/>
    </location>
</feature>
<dbReference type="PROSITE" id="PS51484">
    <property type="entry name" value="G8"/>
    <property type="match status" value="2"/>
</dbReference>
<feature type="domain" description="Cadherin" evidence="17">
    <location>
        <begin position="4615"/>
        <end position="4719"/>
    </location>
</feature>
<keyword evidence="21" id="KW-1185">Reference proteome</keyword>
<dbReference type="PANTHER" id="PTHR46769:SF2">
    <property type="entry name" value="FIBROCYSTIN-L ISOFORM 2 PRECURSOR-RELATED"/>
    <property type="match status" value="1"/>
</dbReference>
<dbReference type="SMART" id="SM00429">
    <property type="entry name" value="IPT"/>
    <property type="match status" value="7"/>
</dbReference>
<evidence type="ECO:0000256" key="9">
    <source>
        <dbReference type="ARBA" id="ARBA00022989"/>
    </source>
</evidence>
<dbReference type="CDD" id="cd00102">
    <property type="entry name" value="IPT"/>
    <property type="match status" value="2"/>
</dbReference>
<evidence type="ECO:0000256" key="14">
    <source>
        <dbReference type="SAM" id="MobiDB-lite"/>
    </source>
</evidence>
<evidence type="ECO:0000256" key="7">
    <source>
        <dbReference type="ARBA" id="ARBA00022737"/>
    </source>
</evidence>
<dbReference type="InterPro" id="IPR006626">
    <property type="entry name" value="PbH1"/>
</dbReference>
<protein>
    <recommendedName>
        <fullName evidence="22">Fibrocystin-L</fullName>
    </recommendedName>
</protein>
<feature type="domain" description="Cadherin" evidence="17">
    <location>
        <begin position="4721"/>
        <end position="4831"/>
    </location>
</feature>
<dbReference type="InterPro" id="IPR013783">
    <property type="entry name" value="Ig-like_fold"/>
</dbReference>
<reference evidence="20" key="1">
    <citation type="submission" date="2021-01" db="UniProtKB">
        <authorList>
            <consortium name="EnsemblMetazoa"/>
        </authorList>
    </citation>
    <scope>IDENTIFICATION</scope>
</reference>
<keyword evidence="12" id="KW-0966">Cell projection</keyword>
<dbReference type="SMART" id="SM00710">
    <property type="entry name" value="PbH1"/>
    <property type="match status" value="9"/>
</dbReference>
<feature type="domain" description="G8" evidence="18">
    <location>
        <begin position="2234"/>
        <end position="2354"/>
    </location>
</feature>
<evidence type="ECO:0000313" key="20">
    <source>
        <dbReference type="EnsemblMetazoa" id="CLYHEMP017917.1"/>
    </source>
</evidence>
<dbReference type="PROSITE" id="PS51820">
    <property type="entry name" value="PA14"/>
    <property type="match status" value="1"/>
</dbReference>
<dbReference type="SMART" id="SM01225">
    <property type="entry name" value="G8"/>
    <property type="match status" value="2"/>
</dbReference>
<dbReference type="PANTHER" id="PTHR46769">
    <property type="entry name" value="POLYCYSTIC KIDNEY AND HEPATIC DISEASE 1 (AUTOSOMAL RECESSIVE)-LIKE 1"/>
    <property type="match status" value="1"/>
</dbReference>
<dbReference type="InterPro" id="IPR020894">
    <property type="entry name" value="Cadherin_CS"/>
</dbReference>
<name>A0A7M5X5W9_9CNID</name>
<dbReference type="Pfam" id="PF24606">
    <property type="entry name" value="CEMIP_beta-hel"/>
    <property type="match status" value="2"/>
</dbReference>
<evidence type="ECO:0000259" key="19">
    <source>
        <dbReference type="PROSITE" id="PS51820"/>
    </source>
</evidence>
<evidence type="ECO:0000256" key="10">
    <source>
        <dbReference type="ARBA" id="ARBA00023136"/>
    </source>
</evidence>
<dbReference type="PRINTS" id="PR00205">
    <property type="entry name" value="CADHERIN"/>
</dbReference>
<evidence type="ECO:0000259" key="17">
    <source>
        <dbReference type="PROSITE" id="PS50268"/>
    </source>
</evidence>
<dbReference type="GO" id="GO:0007156">
    <property type="term" value="P:homophilic cell adhesion via plasma membrane adhesion molecules"/>
    <property type="evidence" value="ECO:0007669"/>
    <property type="project" value="InterPro"/>
</dbReference>
<evidence type="ECO:0000256" key="12">
    <source>
        <dbReference type="ARBA" id="ARBA00023273"/>
    </source>
</evidence>
<dbReference type="InterPro" id="IPR019316">
    <property type="entry name" value="G8_domain"/>
</dbReference>
<dbReference type="InterPro" id="IPR002126">
    <property type="entry name" value="Cadherin-like_dom"/>
</dbReference>
<dbReference type="GO" id="GO:0042995">
    <property type="term" value="C:cell projection"/>
    <property type="evidence" value="ECO:0007669"/>
    <property type="project" value="UniProtKB-SubCell"/>
</dbReference>
<feature type="chain" id="PRO_5029742325" description="Fibrocystin-L" evidence="16">
    <location>
        <begin position="26"/>
        <end position="5950"/>
    </location>
</feature>
<keyword evidence="4" id="KW-1003">Cell membrane</keyword>
<evidence type="ECO:0000259" key="18">
    <source>
        <dbReference type="PROSITE" id="PS51484"/>
    </source>
</evidence>
<dbReference type="GO" id="GO:0005509">
    <property type="term" value="F:calcium ion binding"/>
    <property type="evidence" value="ECO:0007669"/>
    <property type="project" value="UniProtKB-UniRule"/>
</dbReference>
<dbReference type="SUPFAM" id="SSF81296">
    <property type="entry name" value="E set domains"/>
    <property type="match status" value="8"/>
</dbReference>